<accession>A0A1I8G3J7</accession>
<dbReference type="AlphaFoldDB" id="A0A1I8G3J7"/>
<dbReference type="Proteomes" id="UP000095280">
    <property type="component" value="Unplaced"/>
</dbReference>
<evidence type="ECO:0000313" key="2">
    <source>
        <dbReference type="WBParaSite" id="maker-uti_cns_0000679-snap-gene-0.4-mRNA-1"/>
    </source>
</evidence>
<keyword evidence="1" id="KW-1185">Reference proteome</keyword>
<organism evidence="1 2">
    <name type="scientific">Macrostomum lignano</name>
    <dbReference type="NCBI Taxonomy" id="282301"/>
    <lineage>
        <taxon>Eukaryota</taxon>
        <taxon>Metazoa</taxon>
        <taxon>Spiralia</taxon>
        <taxon>Lophotrochozoa</taxon>
        <taxon>Platyhelminthes</taxon>
        <taxon>Rhabditophora</taxon>
        <taxon>Macrostomorpha</taxon>
        <taxon>Macrostomida</taxon>
        <taxon>Macrostomidae</taxon>
        <taxon>Macrostomum</taxon>
    </lineage>
</organism>
<sequence length="145" mass="15263">PLACQLVAFNSDTLVRVYCLRYSRYACPLHSCPANYTPVLSRCGSRIAYATNFTYGSAASSGTTSVAVASINSTVGVAGPPGLAAGLGLATGSTSSECSVMMWPDQYLCNQVLLPRRLQSYLKFLPDFTCAGSCLSRSSSTATSY</sequence>
<dbReference type="WBParaSite" id="maker-uti_cns_0000679-snap-gene-0.4-mRNA-1">
    <property type="protein sequence ID" value="maker-uti_cns_0000679-snap-gene-0.4-mRNA-1"/>
    <property type="gene ID" value="maker-uti_cns_0000679-snap-gene-0.4"/>
</dbReference>
<protein>
    <submittedName>
        <fullName evidence="2">Pecanex-like protein</fullName>
    </submittedName>
</protein>
<name>A0A1I8G3J7_9PLAT</name>
<evidence type="ECO:0000313" key="1">
    <source>
        <dbReference type="Proteomes" id="UP000095280"/>
    </source>
</evidence>
<reference evidence="2" key="1">
    <citation type="submission" date="2016-11" db="UniProtKB">
        <authorList>
            <consortium name="WormBaseParasite"/>
        </authorList>
    </citation>
    <scope>IDENTIFICATION</scope>
</reference>
<proteinExistence type="predicted"/>